<keyword evidence="2" id="KW-1185">Reference proteome</keyword>
<protein>
    <submittedName>
        <fullName evidence="1">DUF1905 domain-containing protein</fullName>
    </submittedName>
</protein>
<organism evidence="1 2">
    <name type="scientific">Cellulomonas fengjieae</name>
    <dbReference type="NCBI Taxonomy" id="2819978"/>
    <lineage>
        <taxon>Bacteria</taxon>
        <taxon>Bacillati</taxon>
        <taxon>Actinomycetota</taxon>
        <taxon>Actinomycetes</taxon>
        <taxon>Micrococcales</taxon>
        <taxon>Cellulomonadaceae</taxon>
        <taxon>Cellulomonas</taxon>
    </lineage>
</organism>
<dbReference type="EMBL" id="JAGFBM010000003">
    <property type="protein sequence ID" value="MBO3084652.1"/>
    <property type="molecule type" value="Genomic_DNA"/>
</dbReference>
<dbReference type="InterPro" id="IPR037079">
    <property type="entry name" value="AF2212/PG0164-like_sf"/>
</dbReference>
<comment type="caution">
    <text evidence="1">The sequence shown here is derived from an EMBL/GenBank/DDBJ whole genome shotgun (WGS) entry which is preliminary data.</text>
</comment>
<dbReference type="Gene3D" id="2.40.30.100">
    <property type="entry name" value="AF2212/PG0164-like"/>
    <property type="match status" value="1"/>
</dbReference>
<evidence type="ECO:0000313" key="1">
    <source>
        <dbReference type="EMBL" id="MBO3084652.1"/>
    </source>
</evidence>
<reference evidence="1 2" key="1">
    <citation type="submission" date="2021-03" db="EMBL/GenBank/DDBJ databases">
        <title>novel species in genus Cellulomonas.</title>
        <authorList>
            <person name="Zhang G."/>
        </authorList>
    </citation>
    <scope>NUCLEOTIDE SEQUENCE [LARGE SCALE GENOMIC DNA]</scope>
    <source>
        <strain evidence="2">zg-ZUI188</strain>
    </source>
</reference>
<dbReference type="SUPFAM" id="SSF141694">
    <property type="entry name" value="AF2212/PG0164-like"/>
    <property type="match status" value="1"/>
</dbReference>
<gene>
    <name evidence="1" type="ORF">J4035_08380</name>
</gene>
<name>A0ABS3SFZ8_9CELL</name>
<accession>A0ABS3SFZ8</accession>
<proteinExistence type="predicted"/>
<dbReference type="Proteomes" id="UP000678317">
    <property type="component" value="Unassembled WGS sequence"/>
</dbReference>
<dbReference type="Pfam" id="PF08922">
    <property type="entry name" value="DUF1905"/>
    <property type="match status" value="1"/>
</dbReference>
<evidence type="ECO:0000313" key="2">
    <source>
        <dbReference type="Proteomes" id="UP000678317"/>
    </source>
</evidence>
<sequence length="102" mass="11252">MIGPVTYEFEAPLWLWSARKTDAWMFVSLPTQVADEVLDLVGETGRGFGSVRVEVSIGASVWRTSIFPSTDTYVLPVKKAVRVAEGLDVGDPVRVRLDLVDL</sequence>
<dbReference type="InterPro" id="IPR015018">
    <property type="entry name" value="DUF1905"/>
</dbReference>